<evidence type="ECO:0000256" key="6">
    <source>
        <dbReference type="ARBA" id="ARBA00022679"/>
    </source>
</evidence>
<evidence type="ECO:0000256" key="10">
    <source>
        <dbReference type="ARBA" id="ARBA00030956"/>
    </source>
</evidence>
<dbReference type="PROSITE" id="PS00372">
    <property type="entry name" value="PTS_EIIA_TYPE_2_HIS"/>
    <property type="match status" value="1"/>
</dbReference>
<dbReference type="Gene3D" id="3.40.930.10">
    <property type="entry name" value="Mannitol-specific EII, Chain A"/>
    <property type="match status" value="1"/>
</dbReference>
<evidence type="ECO:0000256" key="11">
    <source>
        <dbReference type="ARBA" id="ARBA00030962"/>
    </source>
</evidence>
<dbReference type="Pfam" id="PF00359">
    <property type="entry name" value="PTS_EIIA_2"/>
    <property type="match status" value="1"/>
</dbReference>
<evidence type="ECO:0000256" key="8">
    <source>
        <dbReference type="ARBA" id="ARBA00022777"/>
    </source>
</evidence>
<comment type="function">
    <text evidence="1">The phosphoenolpyruvate-dependent sugar phosphotransferase system (sugar PTS), a major carbohydrate active transport system, catalyzes the phosphorylation of incoming sugar substrates concomitantly with their translocation across the cell membrane. The enzyme II CmtAB PTS system is involved in D-mannitol transport.</text>
</comment>
<dbReference type="PANTHER" id="PTHR30181:SF2">
    <property type="entry name" value="PTS SYSTEM MANNITOL-SPECIFIC EIICBA COMPONENT"/>
    <property type="match status" value="1"/>
</dbReference>
<dbReference type="SUPFAM" id="SSF55804">
    <property type="entry name" value="Phoshotransferase/anion transport protein"/>
    <property type="match status" value="1"/>
</dbReference>
<feature type="domain" description="PTS EIIA type-2" evidence="12">
    <location>
        <begin position="8"/>
        <end position="147"/>
    </location>
</feature>
<keyword evidence="7" id="KW-0598">Phosphotransferase system</keyword>
<keyword evidence="8" id="KW-0418">Kinase</keyword>
<evidence type="ECO:0000256" key="4">
    <source>
        <dbReference type="ARBA" id="ARBA00022553"/>
    </source>
</evidence>
<keyword evidence="6" id="KW-0808">Transferase</keyword>
<evidence type="ECO:0000256" key="7">
    <source>
        <dbReference type="ARBA" id="ARBA00022683"/>
    </source>
</evidence>
<proteinExistence type="predicted"/>
<evidence type="ECO:0000259" key="12">
    <source>
        <dbReference type="PROSITE" id="PS51094"/>
    </source>
</evidence>
<organism evidence="13 14">
    <name type="scientific">Actinotalea lenta</name>
    <dbReference type="NCBI Taxonomy" id="3064654"/>
    <lineage>
        <taxon>Bacteria</taxon>
        <taxon>Bacillati</taxon>
        <taxon>Actinomycetota</taxon>
        <taxon>Actinomycetes</taxon>
        <taxon>Micrococcales</taxon>
        <taxon>Cellulomonadaceae</taxon>
        <taxon>Actinotalea</taxon>
    </lineage>
</organism>
<evidence type="ECO:0000256" key="9">
    <source>
        <dbReference type="ARBA" id="ARBA00029908"/>
    </source>
</evidence>
<dbReference type="InterPro" id="IPR016152">
    <property type="entry name" value="PTrfase/Anion_transptr"/>
</dbReference>
<dbReference type="InterPro" id="IPR050893">
    <property type="entry name" value="Sugar_PTS"/>
</dbReference>
<evidence type="ECO:0000256" key="2">
    <source>
        <dbReference type="ARBA" id="ARBA00014783"/>
    </source>
</evidence>
<dbReference type="EMBL" id="JAUQYP010000001">
    <property type="protein sequence ID" value="MDO8105653.1"/>
    <property type="molecule type" value="Genomic_DNA"/>
</dbReference>
<keyword evidence="3" id="KW-0813">Transport</keyword>
<reference evidence="13 14" key="1">
    <citation type="submission" date="2023-07" db="EMBL/GenBank/DDBJ databases">
        <title>Description of novel actinomycetes strains, isolated from tidal flat sediment.</title>
        <authorList>
            <person name="Lu C."/>
        </authorList>
    </citation>
    <scope>NUCLEOTIDE SEQUENCE [LARGE SCALE GENOMIC DNA]</scope>
    <source>
        <strain evidence="13 14">SYSU T00b441</strain>
    </source>
</reference>
<dbReference type="PROSITE" id="PS51094">
    <property type="entry name" value="PTS_EIIA_TYPE_2"/>
    <property type="match status" value="1"/>
</dbReference>
<dbReference type="RefSeq" id="WP_304599362.1">
    <property type="nucleotide sequence ID" value="NZ_JAUQYP010000001.1"/>
</dbReference>
<dbReference type="Proteomes" id="UP001232536">
    <property type="component" value="Unassembled WGS sequence"/>
</dbReference>
<evidence type="ECO:0000256" key="3">
    <source>
        <dbReference type="ARBA" id="ARBA00022448"/>
    </source>
</evidence>
<dbReference type="CDD" id="cd00211">
    <property type="entry name" value="PTS_IIA_fru"/>
    <property type="match status" value="1"/>
</dbReference>
<protein>
    <recommendedName>
        <fullName evidence="2">Mannitol-specific phosphotransferase enzyme IIA component</fullName>
    </recommendedName>
    <alternativeName>
        <fullName evidence="10">EIIA</fullName>
    </alternativeName>
    <alternativeName>
        <fullName evidence="11">EIII</fullName>
    </alternativeName>
    <alternativeName>
        <fullName evidence="9">PTS system mannitol-specific EIIA component</fullName>
    </alternativeName>
</protein>
<name>A0ABT9D6K1_9CELL</name>
<evidence type="ECO:0000313" key="14">
    <source>
        <dbReference type="Proteomes" id="UP001232536"/>
    </source>
</evidence>
<sequence length="153" mass="16112">MSDINLAVLLARESIRLDEKAADKKAAIEACGRALVEAGVVEEAYVPAMLEREKSISTHIGEGVAIPHATLAGKEAVLRDGLCFLRFPEGVDWDGSTVTICIGIAAQGDGHVDVLAQLAQILMVPEQAAALRNAADPDTVLRMLTPSPANEGE</sequence>
<dbReference type="InterPro" id="IPR002178">
    <property type="entry name" value="PTS_EIIA_type-2_dom"/>
</dbReference>
<dbReference type="PANTHER" id="PTHR30181">
    <property type="entry name" value="MANNITOL PERMEASE IIC COMPONENT"/>
    <property type="match status" value="1"/>
</dbReference>
<gene>
    <name evidence="13" type="ORF">Q6348_00385</name>
</gene>
<keyword evidence="5 13" id="KW-0762">Sugar transport</keyword>
<evidence type="ECO:0000256" key="5">
    <source>
        <dbReference type="ARBA" id="ARBA00022597"/>
    </source>
</evidence>
<evidence type="ECO:0000313" key="13">
    <source>
        <dbReference type="EMBL" id="MDO8105653.1"/>
    </source>
</evidence>
<keyword evidence="4" id="KW-0597">Phosphoprotein</keyword>
<evidence type="ECO:0000256" key="1">
    <source>
        <dbReference type="ARBA" id="ARBA00002434"/>
    </source>
</evidence>
<comment type="caution">
    <text evidence="13">The sequence shown here is derived from an EMBL/GenBank/DDBJ whole genome shotgun (WGS) entry which is preliminary data.</text>
</comment>
<accession>A0ABT9D6K1</accession>
<keyword evidence="14" id="KW-1185">Reference proteome</keyword>